<dbReference type="Proteomes" id="UP000326331">
    <property type="component" value="Chromosome"/>
</dbReference>
<keyword evidence="2" id="KW-0813">Transport</keyword>
<evidence type="ECO:0000256" key="2">
    <source>
        <dbReference type="ARBA" id="ARBA00022448"/>
    </source>
</evidence>
<dbReference type="PANTHER" id="PTHR43335">
    <property type="entry name" value="ABC TRANSPORTER, ATP-BINDING PROTEIN"/>
    <property type="match status" value="1"/>
</dbReference>
<dbReference type="GO" id="GO:0005524">
    <property type="term" value="F:ATP binding"/>
    <property type="evidence" value="ECO:0007669"/>
    <property type="project" value="UniProtKB-KW"/>
</dbReference>
<gene>
    <name evidence="6" type="ORF">Tbon_01450</name>
</gene>
<dbReference type="PROSITE" id="PS50893">
    <property type="entry name" value="ABC_TRANSPORTER_2"/>
    <property type="match status" value="1"/>
</dbReference>
<name>A0ABX6BYH9_9CHLR</name>
<organism evidence="6 7">
    <name type="scientific">Tepidiforma bonchosmolovskayae</name>
    <dbReference type="NCBI Taxonomy" id="2601677"/>
    <lineage>
        <taxon>Bacteria</taxon>
        <taxon>Bacillati</taxon>
        <taxon>Chloroflexota</taxon>
        <taxon>Tepidiformia</taxon>
        <taxon>Tepidiformales</taxon>
        <taxon>Tepidiformaceae</taxon>
        <taxon>Tepidiforma</taxon>
    </lineage>
</organism>
<dbReference type="InterPro" id="IPR003593">
    <property type="entry name" value="AAA+_ATPase"/>
</dbReference>
<evidence type="ECO:0000259" key="5">
    <source>
        <dbReference type="PROSITE" id="PS50893"/>
    </source>
</evidence>
<dbReference type="Pfam" id="PF00005">
    <property type="entry name" value="ABC_tran"/>
    <property type="match status" value="1"/>
</dbReference>
<keyword evidence="3" id="KW-0547">Nucleotide-binding</keyword>
<dbReference type="RefSeq" id="WP_158065960.1">
    <property type="nucleotide sequence ID" value="NZ_CP042829.1"/>
</dbReference>
<reference evidence="6 7" key="2">
    <citation type="submission" date="2019-10" db="EMBL/GenBank/DDBJ databases">
        <title>Thermopilla bonchosmolovskayae gen. nov., sp. nov., a moderately thermophilic Chloroflexi bacterium from a Chukotka hot spring (Arctic, Russia), representing a novel classis Thermopillaia, which include previously uncultivated lineage OLB14.</title>
        <authorList>
            <person name="Kochetkova T.V."/>
            <person name="Zayulina K.S."/>
            <person name="Zhigarkov V.S."/>
            <person name="Minaev N.V."/>
            <person name="Novikov A."/>
            <person name="Toshchakov S.V."/>
            <person name="Elcheninov A.G."/>
            <person name="Kublanov I.V."/>
        </authorList>
    </citation>
    <scope>NUCLEOTIDE SEQUENCE [LARGE SCALE GENOMIC DNA]</scope>
    <source>
        <strain evidence="6 7">3753O</strain>
    </source>
</reference>
<keyword evidence="4 6" id="KW-0067">ATP-binding</keyword>
<protein>
    <submittedName>
        <fullName evidence="6">ABC transporter ATP-binding protein</fullName>
    </submittedName>
</protein>
<keyword evidence="7" id="KW-1185">Reference proteome</keyword>
<evidence type="ECO:0000313" key="7">
    <source>
        <dbReference type="Proteomes" id="UP000326331"/>
    </source>
</evidence>
<evidence type="ECO:0000256" key="1">
    <source>
        <dbReference type="ARBA" id="ARBA00005417"/>
    </source>
</evidence>
<reference evidence="6 7" key="1">
    <citation type="submission" date="2019-08" db="EMBL/GenBank/DDBJ databases">
        <authorList>
            <person name="Toschakov S.V."/>
        </authorList>
    </citation>
    <scope>NUCLEOTIDE SEQUENCE [LARGE SCALE GENOMIC DNA]</scope>
    <source>
        <strain evidence="6 7">3753O</strain>
    </source>
</reference>
<evidence type="ECO:0000256" key="3">
    <source>
        <dbReference type="ARBA" id="ARBA00022741"/>
    </source>
</evidence>
<comment type="similarity">
    <text evidence="1">Belongs to the ABC transporter superfamily.</text>
</comment>
<dbReference type="SMART" id="SM00382">
    <property type="entry name" value="AAA"/>
    <property type="match status" value="1"/>
</dbReference>
<evidence type="ECO:0000256" key="4">
    <source>
        <dbReference type="ARBA" id="ARBA00022840"/>
    </source>
</evidence>
<evidence type="ECO:0000313" key="6">
    <source>
        <dbReference type="EMBL" id="QFG02022.1"/>
    </source>
</evidence>
<accession>A0ABX6BYH9</accession>
<sequence length="316" mass="33989">MKGAGPAIECDAVSRRFGERLALDRLTLTVERGEILGLLGPNGSGKTTTVRILATLLQPHGGAARILSWDVARQPMEVRRSIGVMPERPSLYDRQTVEANVRFWAEAHELPDPGTAVARALAFAGVADRQADLVGSLSKGLKQRVALARAIVHRPPVLLLDEPSSGLDPSAAAAMESLVRDLAREGTAILLNTHRLAEAERLCDRVAILREGRLVQVGTPRQVRAALLGHIVEVELAGVVDAPVRRAIESFPAVREVWWSASAVRCRLLDAERDTPDLVARLVSAGARIVAVRPAGDLERAYLELMSQPLPGSLAA</sequence>
<dbReference type="Gene3D" id="3.40.50.300">
    <property type="entry name" value="P-loop containing nucleotide triphosphate hydrolases"/>
    <property type="match status" value="1"/>
</dbReference>
<dbReference type="CDD" id="cd03230">
    <property type="entry name" value="ABC_DR_subfamily_A"/>
    <property type="match status" value="1"/>
</dbReference>
<proteinExistence type="inferred from homology"/>
<dbReference type="EMBL" id="CP042829">
    <property type="protein sequence ID" value="QFG02022.1"/>
    <property type="molecule type" value="Genomic_DNA"/>
</dbReference>
<dbReference type="InterPro" id="IPR027417">
    <property type="entry name" value="P-loop_NTPase"/>
</dbReference>
<feature type="domain" description="ABC transporter" evidence="5">
    <location>
        <begin position="8"/>
        <end position="236"/>
    </location>
</feature>
<dbReference type="PANTHER" id="PTHR43335:SF4">
    <property type="entry name" value="ABC TRANSPORTER, ATP-BINDING PROTEIN"/>
    <property type="match status" value="1"/>
</dbReference>
<dbReference type="InterPro" id="IPR003439">
    <property type="entry name" value="ABC_transporter-like_ATP-bd"/>
</dbReference>
<dbReference type="SUPFAM" id="SSF52540">
    <property type="entry name" value="P-loop containing nucleoside triphosphate hydrolases"/>
    <property type="match status" value="1"/>
</dbReference>